<evidence type="ECO:0000256" key="2">
    <source>
        <dbReference type="ARBA" id="ARBA00012418"/>
    </source>
</evidence>
<keyword evidence="7" id="KW-0863">Zinc-finger</keyword>
<dbReference type="Gene3D" id="2.40.270.10">
    <property type="entry name" value="DNA-directed RNA polymerase, subunit 2, domain 6"/>
    <property type="match status" value="1"/>
</dbReference>
<evidence type="ECO:0000259" key="15">
    <source>
        <dbReference type="Pfam" id="PF04565"/>
    </source>
</evidence>
<dbReference type="Proteomes" id="UP000594342">
    <property type="component" value="Unassembled WGS sequence"/>
</dbReference>
<evidence type="ECO:0000259" key="12">
    <source>
        <dbReference type="Pfam" id="PF00562"/>
    </source>
</evidence>
<evidence type="ECO:0000256" key="5">
    <source>
        <dbReference type="ARBA" id="ARBA00022695"/>
    </source>
</evidence>
<keyword evidence="6" id="KW-0479">Metal-binding</keyword>
<keyword evidence="3 17" id="KW-0240">DNA-directed RNA polymerase</keyword>
<organism evidence="17 18">
    <name type="scientific">Yasminevirus sp. GU-2018</name>
    <dbReference type="NCBI Taxonomy" id="2420051"/>
    <lineage>
        <taxon>Viruses</taxon>
        <taxon>Varidnaviria</taxon>
        <taxon>Bamfordvirae</taxon>
        <taxon>Nucleocytoviricota</taxon>
        <taxon>Megaviricetes</taxon>
        <taxon>Imitervirales</taxon>
        <taxon>Mimiviridae</taxon>
        <taxon>Klosneuvirinae</taxon>
        <taxon>Yasminevirus</taxon>
        <taxon>Yasminevirus saudimassiliense</taxon>
    </lineage>
</organism>
<dbReference type="Pfam" id="PF04566">
    <property type="entry name" value="RNA_pol_Rpb2_4"/>
    <property type="match status" value="1"/>
</dbReference>
<gene>
    <name evidence="17" type="ORF">YASMINEVIRUS_843</name>
</gene>
<dbReference type="Pfam" id="PF00562">
    <property type="entry name" value="RNA_pol_Rpb2_6"/>
    <property type="match status" value="1"/>
</dbReference>
<evidence type="ECO:0000313" key="17">
    <source>
        <dbReference type="EMBL" id="VBB18380.1"/>
    </source>
</evidence>
<dbReference type="InterPro" id="IPR037034">
    <property type="entry name" value="RNA_pol_Rpb2_2_sf"/>
</dbReference>
<evidence type="ECO:0000256" key="7">
    <source>
        <dbReference type="ARBA" id="ARBA00022771"/>
    </source>
</evidence>
<dbReference type="Gene3D" id="3.90.1110.10">
    <property type="entry name" value="RNA polymerase Rpb2, domain 2"/>
    <property type="match status" value="1"/>
</dbReference>
<evidence type="ECO:0000256" key="10">
    <source>
        <dbReference type="RuleBase" id="RU000434"/>
    </source>
</evidence>
<dbReference type="InterPro" id="IPR007645">
    <property type="entry name" value="RNA_pol_Rpb2_3"/>
</dbReference>
<comment type="similarity">
    <text evidence="1 10">Belongs to the RNA polymerase beta chain family.</text>
</comment>
<keyword evidence="8" id="KW-0804">Transcription</keyword>
<dbReference type="Pfam" id="PF04561">
    <property type="entry name" value="RNA_pol_Rpb2_2"/>
    <property type="match status" value="1"/>
</dbReference>
<evidence type="ECO:0000256" key="6">
    <source>
        <dbReference type="ARBA" id="ARBA00022723"/>
    </source>
</evidence>
<evidence type="ECO:0000259" key="14">
    <source>
        <dbReference type="Pfam" id="PF04563"/>
    </source>
</evidence>
<dbReference type="InterPro" id="IPR007120">
    <property type="entry name" value="DNA-dir_RNAP_su2_dom"/>
</dbReference>
<dbReference type="EMBL" id="UPSH01000001">
    <property type="protein sequence ID" value="VBB18380.1"/>
    <property type="molecule type" value="Genomic_DNA"/>
</dbReference>
<protein>
    <recommendedName>
        <fullName evidence="2">DNA-directed RNA polymerase</fullName>
        <ecNumber evidence="2">2.7.7.6</ecNumber>
    </recommendedName>
</protein>
<dbReference type="GO" id="GO:0032549">
    <property type="term" value="F:ribonucleoside binding"/>
    <property type="evidence" value="ECO:0007669"/>
    <property type="project" value="InterPro"/>
</dbReference>
<evidence type="ECO:0000259" key="16">
    <source>
        <dbReference type="Pfam" id="PF04566"/>
    </source>
</evidence>
<comment type="catalytic activity">
    <reaction evidence="9">
        <text>RNA(n) + a ribonucleoside 5'-triphosphate = RNA(n+1) + diphosphate</text>
        <dbReference type="Rhea" id="RHEA:21248"/>
        <dbReference type="Rhea" id="RHEA-COMP:14527"/>
        <dbReference type="Rhea" id="RHEA-COMP:17342"/>
        <dbReference type="ChEBI" id="CHEBI:33019"/>
        <dbReference type="ChEBI" id="CHEBI:61557"/>
        <dbReference type="ChEBI" id="CHEBI:140395"/>
        <dbReference type="EC" id="2.7.7.6"/>
    </reaction>
</comment>
<dbReference type="Pfam" id="PF04563">
    <property type="entry name" value="RNA_pol_Rpb2_1"/>
    <property type="match status" value="1"/>
</dbReference>
<accession>A0A5K0U9F3</accession>
<dbReference type="Gene3D" id="3.90.1100.10">
    <property type="match status" value="1"/>
</dbReference>
<evidence type="ECO:0000256" key="9">
    <source>
        <dbReference type="ARBA" id="ARBA00048552"/>
    </source>
</evidence>
<feature type="domain" description="RNA polymerase Rpb2" evidence="13">
    <location>
        <begin position="260"/>
        <end position="458"/>
    </location>
</feature>
<dbReference type="GO" id="GO:0003899">
    <property type="term" value="F:DNA-directed RNA polymerase activity"/>
    <property type="evidence" value="ECO:0007669"/>
    <property type="project" value="UniProtKB-EC"/>
</dbReference>
<evidence type="ECO:0000256" key="1">
    <source>
        <dbReference type="ARBA" id="ARBA00006835"/>
    </source>
</evidence>
<keyword evidence="7" id="KW-0862">Zinc</keyword>
<dbReference type="GO" id="GO:0003677">
    <property type="term" value="F:DNA binding"/>
    <property type="evidence" value="ECO:0007669"/>
    <property type="project" value="InterPro"/>
</dbReference>
<feature type="domain" description="RNA polymerase beta subunit protrusion" evidence="14">
    <location>
        <begin position="105"/>
        <end position="468"/>
    </location>
</feature>
<dbReference type="GO" id="GO:0006351">
    <property type="term" value="P:DNA-templated transcription"/>
    <property type="evidence" value="ECO:0007669"/>
    <property type="project" value="InterPro"/>
</dbReference>
<dbReference type="EC" id="2.7.7.6" evidence="2"/>
<feature type="domain" description="RNA polymerase Rpb2" evidence="15">
    <location>
        <begin position="529"/>
        <end position="592"/>
    </location>
</feature>
<evidence type="ECO:0000256" key="4">
    <source>
        <dbReference type="ARBA" id="ARBA00022679"/>
    </source>
</evidence>
<keyword evidence="18" id="KW-1185">Reference proteome</keyword>
<keyword evidence="5" id="KW-0548">Nucleotidyltransferase</keyword>
<dbReference type="GO" id="GO:0000428">
    <property type="term" value="C:DNA-directed RNA polymerase complex"/>
    <property type="evidence" value="ECO:0007669"/>
    <property type="project" value="UniProtKB-KW"/>
</dbReference>
<sequence>MTLRTENSKRVMPQKSKKSKSAISKGVVESVPGTKSTKMGRATKDSTTHSSKQGAGQVVPSDLHNNIIEQYRLAGDDNNLTTDDVFRLLDLYFYKEFYTYRHLHESYDKFIDDTIPRFFTEGQHAFSEFITEDKFIRHKFKFENVRAESPKLSNKIDPMFPADARHLAMPYSMTIYADVTQLKEVIDVNTSGKNNTVTTVVGKTERNKEIMIIPTMVRSKYCNLNVYKEETRDECKFDPGGYFIVNGSEKVVICQDSMIRNHPMVFVKKNSNISNNVVQVNSKSNDPMGMMQSISIKIKKDGVMIVKVPILYEVNVMVLFRALGIESDRDIIEMCAYDKTDHHMIELLRASLETCVNDNDDQELKIQTQEEAIDYLITKMKVSKNYTTTNQKTRLEQKRMHLMDLLKTSLLPHIEGTPSNPYREKAYYLGYMINKLLKVELGRAPVDNRDAYTKKRVENIRELLEEIMLQQYKNNMNECSKQFTARMGDDGDAAEPYNVIHQFKAGTFEQGFKASLMLGNWPRKKGVSQMLQRFSYMQLLSFLSRIDSQSGTQASSKLTKPRQVDPSSIPFLCVISTPEHAKIGLIKHLSMIGSITIGDKDNTELVKEFILTHPSVKDISEVPVHELKNMFKVFLNGEWLKVVENSYNVGDSYTDNPAMRFYADAKVKKISGEFNPQMTSVVFDYKDNEIRFNTDSGRLYRPVIRINGDNEMMLTKEMIDKISLKATDKGKINDWDEFYMQAPYPIEFIDSEEQPYMLIAEDRKTLNFERKKIIESEKYVFKGEESKIVNRYDDKFYLRFNGVELHPSVLLGEIATNVPFCNRNCAPRNIFQYAQGRQGMGIYCTVYRSRTDISYVLYHPEVPIVNTRTSKYTYTDILPPGSNAVVAIACYSGLLISPCRNKSYGKSAL</sequence>
<dbReference type="PANTHER" id="PTHR20856">
    <property type="entry name" value="DNA-DIRECTED RNA POLYMERASE I SUBUNIT 2"/>
    <property type="match status" value="1"/>
</dbReference>
<evidence type="ECO:0000256" key="11">
    <source>
        <dbReference type="SAM" id="MobiDB-lite"/>
    </source>
</evidence>
<evidence type="ECO:0000313" key="18">
    <source>
        <dbReference type="Proteomes" id="UP000594342"/>
    </source>
</evidence>
<dbReference type="InterPro" id="IPR007646">
    <property type="entry name" value="RNA_pol_Rpb2_4"/>
</dbReference>
<feature type="domain" description="DNA-directed RNA polymerase subunit 2 hybrid-binding" evidence="12">
    <location>
        <begin position="814"/>
        <end position="893"/>
    </location>
</feature>
<proteinExistence type="inferred from homology"/>
<dbReference type="InterPro" id="IPR007644">
    <property type="entry name" value="RNA_pol_bsu_protrusion"/>
</dbReference>
<dbReference type="Gene3D" id="2.40.50.150">
    <property type="match status" value="1"/>
</dbReference>
<name>A0A5K0U9F3_9VIRU</name>
<evidence type="ECO:0000259" key="13">
    <source>
        <dbReference type="Pfam" id="PF04561"/>
    </source>
</evidence>
<reference evidence="17 18" key="1">
    <citation type="submission" date="2018-10" db="EMBL/GenBank/DDBJ databases">
        <authorList>
            <consortium name="IHU Genomes"/>
        </authorList>
    </citation>
    <scope>NUCLEOTIDE SEQUENCE [LARGE SCALE GENOMIC DNA]</scope>
    <source>
        <strain evidence="17 18">A1</strain>
    </source>
</reference>
<dbReference type="InterPro" id="IPR014724">
    <property type="entry name" value="RNA_pol_RPB2_OB-fold"/>
</dbReference>
<dbReference type="InterPro" id="IPR037033">
    <property type="entry name" value="DNA-dir_RNAP_su2_hyb_sf"/>
</dbReference>
<comment type="caution">
    <text evidence="17">The sequence shown here is derived from an EMBL/GenBank/DDBJ whole genome shotgun (WGS) entry which is preliminary data.</text>
</comment>
<keyword evidence="4" id="KW-0808">Transferase</keyword>
<dbReference type="GO" id="GO:0008270">
    <property type="term" value="F:zinc ion binding"/>
    <property type="evidence" value="ECO:0007669"/>
    <property type="project" value="UniProtKB-KW"/>
</dbReference>
<dbReference type="SUPFAM" id="SSF64484">
    <property type="entry name" value="beta and beta-prime subunits of DNA dependent RNA-polymerase"/>
    <property type="match status" value="1"/>
</dbReference>
<feature type="region of interest" description="Disordered" evidence="11">
    <location>
        <begin position="1"/>
        <end position="59"/>
    </location>
</feature>
<evidence type="ECO:0000256" key="8">
    <source>
        <dbReference type="ARBA" id="ARBA00023163"/>
    </source>
</evidence>
<feature type="domain" description="RNA polymerase Rpb2" evidence="16">
    <location>
        <begin position="633"/>
        <end position="705"/>
    </location>
</feature>
<dbReference type="InterPro" id="IPR015712">
    <property type="entry name" value="DNA-dir_RNA_pol_su2"/>
</dbReference>
<dbReference type="Pfam" id="PF04565">
    <property type="entry name" value="RNA_pol_Rpb2_3"/>
    <property type="match status" value="1"/>
</dbReference>
<evidence type="ECO:0000256" key="3">
    <source>
        <dbReference type="ARBA" id="ARBA00022478"/>
    </source>
</evidence>
<dbReference type="InterPro" id="IPR007642">
    <property type="entry name" value="RNA_pol_Rpb2_2"/>
</dbReference>